<evidence type="ECO:0000256" key="15">
    <source>
        <dbReference type="ARBA" id="ARBA00023285"/>
    </source>
</evidence>
<dbReference type="Pfam" id="PF00809">
    <property type="entry name" value="Pterin_bind"/>
    <property type="match status" value="1"/>
</dbReference>
<dbReference type="InterPro" id="IPR036589">
    <property type="entry name" value="HCY_dom_sf"/>
</dbReference>
<evidence type="ECO:0000259" key="19">
    <source>
        <dbReference type="PROSITE" id="PS50972"/>
    </source>
</evidence>
<dbReference type="GO" id="GO:0050667">
    <property type="term" value="P:homocysteine metabolic process"/>
    <property type="evidence" value="ECO:0007669"/>
    <property type="project" value="TreeGrafter"/>
</dbReference>
<dbReference type="Gene3D" id="1.10.1240.10">
    <property type="entry name" value="Methionine synthase domain"/>
    <property type="match status" value="1"/>
</dbReference>
<dbReference type="InterPro" id="IPR011822">
    <property type="entry name" value="MetH"/>
</dbReference>
<dbReference type="AlphaFoldDB" id="A0A381YHB9"/>
<dbReference type="SUPFAM" id="SSF52242">
    <property type="entry name" value="Cobalamin (vitamin B12)-binding domain"/>
    <property type="match status" value="1"/>
</dbReference>
<dbReference type="PROSITE" id="PS50972">
    <property type="entry name" value="PTERIN_BINDING"/>
    <property type="match status" value="1"/>
</dbReference>
<evidence type="ECO:0000256" key="9">
    <source>
        <dbReference type="ARBA" id="ARBA00022679"/>
    </source>
</evidence>
<feature type="domain" description="B12-binding N-terminal" evidence="22">
    <location>
        <begin position="624"/>
        <end position="717"/>
    </location>
</feature>
<dbReference type="PROSITE" id="PS51332">
    <property type="entry name" value="B12_BINDING"/>
    <property type="match status" value="1"/>
</dbReference>
<evidence type="ECO:0000259" key="18">
    <source>
        <dbReference type="PROSITE" id="PS50970"/>
    </source>
</evidence>
<dbReference type="Gene3D" id="3.10.196.10">
    <property type="entry name" value="Vitamin B12-dependent methionine synthase, activation domain"/>
    <property type="match status" value="1"/>
</dbReference>
<dbReference type="Pfam" id="PF02574">
    <property type="entry name" value="S-methyl_trans"/>
    <property type="match status" value="1"/>
</dbReference>
<evidence type="ECO:0000256" key="16">
    <source>
        <dbReference type="ARBA" id="ARBA00031040"/>
    </source>
</evidence>
<keyword evidence="11" id="KW-0479">Metal-binding</keyword>
<keyword evidence="8" id="KW-0846">Cobalamin</keyword>
<dbReference type="GO" id="GO:0005829">
    <property type="term" value="C:cytosol"/>
    <property type="evidence" value="ECO:0007669"/>
    <property type="project" value="TreeGrafter"/>
</dbReference>
<feature type="domain" description="B12-binding" evidence="21">
    <location>
        <begin position="717"/>
        <end position="852"/>
    </location>
</feature>
<comment type="pathway">
    <text evidence="3">Amino-acid biosynthesis; L-methionine biosynthesis via de novo pathway; L-methionine from L-homocysteine (MetH route): step 1/1.</text>
</comment>
<dbReference type="PIRSF" id="PIRSF000381">
    <property type="entry name" value="MetH"/>
    <property type="match status" value="1"/>
</dbReference>
<dbReference type="InterPro" id="IPR036724">
    <property type="entry name" value="Cobalamin-bd_sf"/>
</dbReference>
<evidence type="ECO:0000259" key="22">
    <source>
        <dbReference type="PROSITE" id="PS51337"/>
    </source>
</evidence>
<dbReference type="InterPro" id="IPR011005">
    <property type="entry name" value="Dihydropteroate_synth-like_sf"/>
</dbReference>
<dbReference type="Pfam" id="PF02965">
    <property type="entry name" value="Met_synt_B12"/>
    <property type="match status" value="1"/>
</dbReference>
<dbReference type="EC" id="2.1.1.13" evidence="5"/>
<evidence type="ECO:0000256" key="11">
    <source>
        <dbReference type="ARBA" id="ARBA00022723"/>
    </source>
</evidence>
<dbReference type="UniPathway" id="UPA00051">
    <property type="reaction ID" value="UER00081"/>
</dbReference>
<keyword evidence="10" id="KW-0949">S-adenosyl-L-methionine</keyword>
<name>A0A381YHB9_9ZZZZ</name>
<feature type="domain" description="Hcy-binding" evidence="18">
    <location>
        <begin position="7"/>
        <end position="309"/>
    </location>
</feature>
<dbReference type="GO" id="GO:0032259">
    <property type="term" value="P:methylation"/>
    <property type="evidence" value="ECO:0007669"/>
    <property type="project" value="UniProtKB-KW"/>
</dbReference>
<evidence type="ECO:0000256" key="8">
    <source>
        <dbReference type="ARBA" id="ARBA00022628"/>
    </source>
</evidence>
<accession>A0A381YHB9</accession>
<dbReference type="FunFam" id="3.20.20.330:FF:000001">
    <property type="entry name" value="Methionine synthase"/>
    <property type="match status" value="1"/>
</dbReference>
<evidence type="ECO:0000256" key="12">
    <source>
        <dbReference type="ARBA" id="ARBA00022737"/>
    </source>
</evidence>
<proteinExistence type="inferred from homology"/>
<keyword evidence="12" id="KW-0677">Repeat</keyword>
<dbReference type="FunFam" id="3.20.20.20:FF:000017">
    <property type="entry name" value="Methionine synthase"/>
    <property type="match status" value="1"/>
</dbReference>
<protein>
    <recommendedName>
        <fullName evidence="5">methionine synthase</fullName>
        <ecNumber evidence="5">2.1.1.13</ecNumber>
    </recommendedName>
    <alternativeName>
        <fullName evidence="16">5-methyltetrahydrofolate--homocysteine methyltransferase</fullName>
    </alternativeName>
</protein>
<dbReference type="InterPro" id="IPR000489">
    <property type="entry name" value="Pterin-binding_dom"/>
</dbReference>
<evidence type="ECO:0000256" key="17">
    <source>
        <dbReference type="SAM" id="MobiDB-lite"/>
    </source>
</evidence>
<evidence type="ECO:0000256" key="6">
    <source>
        <dbReference type="ARBA" id="ARBA00022603"/>
    </source>
</evidence>
<evidence type="ECO:0000256" key="13">
    <source>
        <dbReference type="ARBA" id="ARBA00022833"/>
    </source>
</evidence>
<dbReference type="GO" id="GO:0031419">
    <property type="term" value="F:cobalamin binding"/>
    <property type="evidence" value="ECO:0007669"/>
    <property type="project" value="UniProtKB-KW"/>
</dbReference>
<dbReference type="GO" id="GO:0008705">
    <property type="term" value="F:methionine synthase activity"/>
    <property type="evidence" value="ECO:0007669"/>
    <property type="project" value="UniProtKB-EC"/>
</dbReference>
<dbReference type="NCBIfam" id="TIGR02082">
    <property type="entry name" value="metH"/>
    <property type="match status" value="1"/>
</dbReference>
<gene>
    <name evidence="23" type="ORF">METZ01_LOCUS129350</name>
</gene>
<dbReference type="InterPro" id="IPR003726">
    <property type="entry name" value="HCY_dom"/>
</dbReference>
<dbReference type="Pfam" id="PF02607">
    <property type="entry name" value="B12-binding_2"/>
    <property type="match status" value="1"/>
</dbReference>
<dbReference type="InterPro" id="IPR036594">
    <property type="entry name" value="Meth_synthase_dom"/>
</dbReference>
<dbReference type="PROSITE" id="PS50970">
    <property type="entry name" value="HCY"/>
    <property type="match status" value="1"/>
</dbReference>
<comment type="cofactor">
    <cofactor evidence="2">
        <name>methylcob(III)alamin</name>
        <dbReference type="ChEBI" id="CHEBI:28115"/>
    </cofactor>
</comment>
<comment type="cofactor">
    <cofactor evidence="1">
        <name>Zn(2+)</name>
        <dbReference type="ChEBI" id="CHEBI:29105"/>
    </cofactor>
</comment>
<evidence type="ECO:0000256" key="14">
    <source>
        <dbReference type="ARBA" id="ARBA00023167"/>
    </source>
</evidence>
<dbReference type="Gene3D" id="3.40.50.280">
    <property type="entry name" value="Cobalamin-binding domain"/>
    <property type="match status" value="1"/>
</dbReference>
<feature type="domain" description="Pterin-binding" evidence="19">
    <location>
        <begin position="339"/>
        <end position="597"/>
    </location>
</feature>
<dbReference type="PROSITE" id="PS51337">
    <property type="entry name" value="B12_BINDING_NTER"/>
    <property type="match status" value="1"/>
</dbReference>
<evidence type="ECO:0000259" key="21">
    <source>
        <dbReference type="PROSITE" id="PS51332"/>
    </source>
</evidence>
<dbReference type="SUPFAM" id="SSF51717">
    <property type="entry name" value="Dihydropteroate synthetase-like"/>
    <property type="match status" value="1"/>
</dbReference>
<evidence type="ECO:0000259" key="20">
    <source>
        <dbReference type="PROSITE" id="PS50974"/>
    </source>
</evidence>
<dbReference type="InterPro" id="IPR037010">
    <property type="entry name" value="VitB12-dep_Met_synth_activ_sf"/>
</dbReference>
<keyword evidence="9" id="KW-0808">Transferase</keyword>
<evidence type="ECO:0000313" key="23">
    <source>
        <dbReference type="EMBL" id="SVA76496.1"/>
    </source>
</evidence>
<dbReference type="InterPro" id="IPR006158">
    <property type="entry name" value="Cobalamin-bd"/>
</dbReference>
<dbReference type="Pfam" id="PF02310">
    <property type="entry name" value="B12-binding"/>
    <property type="match status" value="1"/>
</dbReference>
<dbReference type="EMBL" id="UINC01018253">
    <property type="protein sequence ID" value="SVA76496.1"/>
    <property type="molecule type" value="Genomic_DNA"/>
</dbReference>
<dbReference type="SUPFAM" id="SSF47644">
    <property type="entry name" value="Methionine synthase domain"/>
    <property type="match status" value="1"/>
</dbReference>
<evidence type="ECO:0000256" key="1">
    <source>
        <dbReference type="ARBA" id="ARBA00001947"/>
    </source>
</evidence>
<evidence type="ECO:0000256" key="4">
    <source>
        <dbReference type="ARBA" id="ARBA00010398"/>
    </source>
</evidence>
<dbReference type="SUPFAM" id="SSF82282">
    <property type="entry name" value="Homocysteine S-methyltransferase"/>
    <property type="match status" value="1"/>
</dbReference>
<evidence type="ECO:0000256" key="2">
    <source>
        <dbReference type="ARBA" id="ARBA00001956"/>
    </source>
</evidence>
<feature type="domain" description="AdoMet activation" evidence="20">
    <location>
        <begin position="868"/>
        <end position="1168"/>
    </location>
</feature>
<keyword evidence="6" id="KW-0489">Methyltransferase</keyword>
<dbReference type="Gene3D" id="3.20.20.20">
    <property type="entry name" value="Dihydropteroate synthase-like"/>
    <property type="match status" value="1"/>
</dbReference>
<dbReference type="GO" id="GO:0008270">
    <property type="term" value="F:zinc ion binding"/>
    <property type="evidence" value="ECO:0007669"/>
    <property type="project" value="InterPro"/>
</dbReference>
<evidence type="ECO:0000256" key="3">
    <source>
        <dbReference type="ARBA" id="ARBA00005178"/>
    </source>
</evidence>
<feature type="region of interest" description="Disordered" evidence="17">
    <location>
        <begin position="856"/>
        <end position="889"/>
    </location>
</feature>
<dbReference type="SMART" id="SM01018">
    <property type="entry name" value="B12-binding_2"/>
    <property type="match status" value="1"/>
</dbReference>
<evidence type="ECO:0000256" key="7">
    <source>
        <dbReference type="ARBA" id="ARBA00022605"/>
    </source>
</evidence>
<comment type="similarity">
    <text evidence="4">Belongs to the vitamin-B12 dependent methionine synthase family.</text>
</comment>
<dbReference type="PROSITE" id="PS50974">
    <property type="entry name" value="ADOMET_ACTIVATION"/>
    <property type="match status" value="1"/>
</dbReference>
<keyword evidence="14" id="KW-0486">Methionine biosynthesis</keyword>
<dbReference type="InterPro" id="IPR050554">
    <property type="entry name" value="Met_Synthase/Corrinoid"/>
</dbReference>
<dbReference type="GO" id="GO:0046653">
    <property type="term" value="P:tetrahydrofolate metabolic process"/>
    <property type="evidence" value="ECO:0007669"/>
    <property type="project" value="TreeGrafter"/>
</dbReference>
<dbReference type="InterPro" id="IPR003759">
    <property type="entry name" value="Cbl-bd_cap"/>
</dbReference>
<dbReference type="Gene3D" id="3.20.20.330">
    <property type="entry name" value="Homocysteine-binding-like domain"/>
    <property type="match status" value="1"/>
</dbReference>
<dbReference type="InterPro" id="IPR004223">
    <property type="entry name" value="VitB12-dep_Met_synth_activ_dom"/>
</dbReference>
<keyword evidence="7" id="KW-0028">Amino-acid biosynthesis</keyword>
<evidence type="ECO:0000256" key="10">
    <source>
        <dbReference type="ARBA" id="ARBA00022691"/>
    </source>
</evidence>
<organism evidence="23">
    <name type="scientific">marine metagenome</name>
    <dbReference type="NCBI Taxonomy" id="408172"/>
    <lineage>
        <taxon>unclassified sequences</taxon>
        <taxon>metagenomes</taxon>
        <taxon>ecological metagenomes</taxon>
    </lineage>
</organism>
<sequence length="1168" mass="127607">MDGMSRIDELKSLLSERILVIDGAVGTAVQALDLGPDEFGGPEFEGCNEYLVITRPDLIAGIHQSYLDAGADILETDTFGATAVVLEEYGLAHEARRINREAAQIARGLADSASTDDKPRFVAGSMGPTTKSISVTGGITFEELAASYCEQALGLIEGGADLLLLETSQDTINVKAGLEGISQASIELGAEIPVSVQGTVEAMGTLLAGQDAEAFYTSLAHRDLLWIGLNCATGPDFMTDHIRTLASLSRFPIACVPNAGLPDEDGNYNETPELMAATVTRFLDAGWINLVGGCCGTVPKHIRLLSEVVADRPPRQLVVSSESRVSGVEALVIDEDTRPAIVGERTNVLGSRRFRRLIAQESFEEAAEVGRRQARNGAHILDVCLQDPDRDEKADMTLFLDHLTKKIKTPVMIDSTDHEVIELALKRLQGKSIINSVNLEDGETRFQSVIPLARRYGAALVVGCIDEDKEQAQAITRERKLEIALRSAQILTEKYHIPIEDIYFDPLVFPTGTGDQNYVGSGVETIEGVRLIKEALPQAKTVLGISNVSFGLPPAGREVLNAVFLYHCVQAGLDMAIVNSELLQRYTSIPEEERKLSEDLLWNRGEDPIAAFAAHFRNKAPKATEEERRNLPLDERLSLAVIEGTKEGLAEDLDEALLESAPLDIINGPLMAGMAEVGRQFNANELIVAEVLQSAESMKFAVARLETHMDRADSAVRGKIVLATVKGDVHDIGKNLVDIILSNNGYQVINLGIKVPPQDLIAACQQHRPDMIGLSGLLVKSAQMMVETVGDLSQAQINCPVLVGGAALSNRFTRLRIAPEYGGLVAYAGDAMTGLALANTIQDADERQKLVETLTTEAEQLTQSDAARRATDSEDEAAPVAPAQIPHNFDVPNPPDLRLHVLKDYDLDEIFPYINPQMLYVRHLGFKGRFADALASGDPSAIELKESVKRVEELILAESSITAQAVFKFFPCQSDGQDLKIYAPDGSTTLEKFHFGRQSQRDGLCLADYTAPTGGPVDYVAMFVTSIGPGVRELAEKWMAEGQYLNSHILQALALEGAEGFAELLHQQIRQMWGFGDSPELTHQDLFRTQYRGRRYSFGYPACPRLEDQEQLFRLLEVSENLPVELTEGFMMDPESTVSAMVFHHPNATYFTLSERDMERLDQEASAD</sequence>
<reference evidence="23" key="1">
    <citation type="submission" date="2018-05" db="EMBL/GenBank/DDBJ databases">
        <authorList>
            <person name="Lanie J.A."/>
            <person name="Ng W.-L."/>
            <person name="Kazmierczak K.M."/>
            <person name="Andrzejewski T.M."/>
            <person name="Davidsen T.M."/>
            <person name="Wayne K.J."/>
            <person name="Tettelin H."/>
            <person name="Glass J.I."/>
            <person name="Rusch D."/>
            <person name="Podicherti R."/>
            <person name="Tsui H.-C.T."/>
            <person name="Winkler M.E."/>
        </authorList>
    </citation>
    <scope>NUCLEOTIDE SEQUENCE</scope>
</reference>
<evidence type="ECO:0000256" key="5">
    <source>
        <dbReference type="ARBA" id="ARBA00012032"/>
    </source>
</evidence>
<dbReference type="PANTHER" id="PTHR45833:SF1">
    <property type="entry name" value="METHIONINE SYNTHASE"/>
    <property type="match status" value="1"/>
</dbReference>
<keyword evidence="15" id="KW-0170">Cobalt</keyword>
<dbReference type="SUPFAM" id="SSF56507">
    <property type="entry name" value="Methionine synthase activation domain-like"/>
    <property type="match status" value="1"/>
</dbReference>
<keyword evidence="13" id="KW-0862">Zinc</keyword>
<dbReference type="PANTHER" id="PTHR45833">
    <property type="entry name" value="METHIONINE SYNTHASE"/>
    <property type="match status" value="1"/>
</dbReference>